<dbReference type="GO" id="GO:0047753">
    <property type="term" value="F:choline-sulfatase activity"/>
    <property type="evidence" value="ECO:0007669"/>
    <property type="project" value="UniProtKB-EC"/>
</dbReference>
<evidence type="ECO:0000256" key="6">
    <source>
        <dbReference type="ARBA" id="ARBA00022837"/>
    </source>
</evidence>
<dbReference type="PANTHER" id="PTHR45953">
    <property type="entry name" value="IDURONATE 2-SULFATASE"/>
    <property type="match status" value="1"/>
</dbReference>
<keyword evidence="4" id="KW-0732">Signal</keyword>
<feature type="domain" description="Sulfatase N-terminal" evidence="7">
    <location>
        <begin position="63"/>
        <end position="405"/>
    </location>
</feature>
<keyword evidence="6" id="KW-0106">Calcium</keyword>
<gene>
    <name evidence="8" type="primary">betC_19</name>
    <name evidence="8" type="ORF">Mal15_46160</name>
</gene>
<dbReference type="InterPro" id="IPR035874">
    <property type="entry name" value="IDS"/>
</dbReference>
<dbReference type="GO" id="GO:0005737">
    <property type="term" value="C:cytoplasm"/>
    <property type="evidence" value="ECO:0007669"/>
    <property type="project" value="TreeGrafter"/>
</dbReference>
<evidence type="ECO:0000256" key="2">
    <source>
        <dbReference type="ARBA" id="ARBA00008779"/>
    </source>
</evidence>
<accession>A0A5B9MM03</accession>
<dbReference type="Proteomes" id="UP000321353">
    <property type="component" value="Chromosome"/>
</dbReference>
<dbReference type="GO" id="GO:0046872">
    <property type="term" value="F:metal ion binding"/>
    <property type="evidence" value="ECO:0007669"/>
    <property type="project" value="UniProtKB-KW"/>
</dbReference>
<dbReference type="PANTHER" id="PTHR45953:SF1">
    <property type="entry name" value="IDURONATE 2-SULFATASE"/>
    <property type="match status" value="1"/>
</dbReference>
<evidence type="ECO:0000256" key="3">
    <source>
        <dbReference type="ARBA" id="ARBA00022723"/>
    </source>
</evidence>
<evidence type="ECO:0000256" key="4">
    <source>
        <dbReference type="ARBA" id="ARBA00022729"/>
    </source>
</evidence>
<dbReference type="EC" id="3.1.6.6" evidence="8"/>
<name>A0A5B9MM03_9BACT</name>
<evidence type="ECO:0000259" key="7">
    <source>
        <dbReference type="Pfam" id="PF00884"/>
    </source>
</evidence>
<dbReference type="Pfam" id="PF00884">
    <property type="entry name" value="Sulfatase"/>
    <property type="match status" value="1"/>
</dbReference>
<evidence type="ECO:0000313" key="8">
    <source>
        <dbReference type="EMBL" id="QEG00546.1"/>
    </source>
</evidence>
<dbReference type="CDD" id="cd16030">
    <property type="entry name" value="iduronate-2-sulfatase"/>
    <property type="match status" value="1"/>
</dbReference>
<dbReference type="InterPro" id="IPR000917">
    <property type="entry name" value="Sulfatase_N"/>
</dbReference>
<dbReference type="EMBL" id="CP036264">
    <property type="protein sequence ID" value="QEG00546.1"/>
    <property type="molecule type" value="Genomic_DNA"/>
</dbReference>
<dbReference type="GO" id="GO:0004423">
    <property type="term" value="F:iduronate-2-sulfatase activity"/>
    <property type="evidence" value="ECO:0007669"/>
    <property type="project" value="InterPro"/>
</dbReference>
<dbReference type="AlphaFoldDB" id="A0A5B9MM03"/>
<keyword evidence="3" id="KW-0479">Metal-binding</keyword>
<keyword evidence="5 8" id="KW-0378">Hydrolase</keyword>
<reference evidence="8 9" key="1">
    <citation type="submission" date="2019-02" db="EMBL/GenBank/DDBJ databases">
        <title>Planctomycetal bacteria perform biofilm scaping via a novel small molecule.</title>
        <authorList>
            <person name="Jeske O."/>
            <person name="Boedeker C."/>
            <person name="Wiegand S."/>
            <person name="Breitling P."/>
            <person name="Kallscheuer N."/>
            <person name="Jogler M."/>
            <person name="Rohde M."/>
            <person name="Petersen J."/>
            <person name="Medema M.H."/>
            <person name="Surup F."/>
            <person name="Jogler C."/>
        </authorList>
    </citation>
    <scope>NUCLEOTIDE SEQUENCE [LARGE SCALE GENOMIC DNA]</scope>
    <source>
        <strain evidence="8 9">Mal15</strain>
    </source>
</reference>
<dbReference type="Gene3D" id="3.40.720.10">
    <property type="entry name" value="Alkaline Phosphatase, subunit A"/>
    <property type="match status" value="1"/>
</dbReference>
<dbReference type="KEGG" id="smam:Mal15_46160"/>
<comment type="cofactor">
    <cofactor evidence="1">
        <name>Ca(2+)</name>
        <dbReference type="ChEBI" id="CHEBI:29108"/>
    </cofactor>
</comment>
<evidence type="ECO:0000313" key="9">
    <source>
        <dbReference type="Proteomes" id="UP000321353"/>
    </source>
</evidence>
<evidence type="ECO:0000256" key="1">
    <source>
        <dbReference type="ARBA" id="ARBA00001913"/>
    </source>
</evidence>
<dbReference type="InterPro" id="IPR017850">
    <property type="entry name" value="Alkaline_phosphatase_core_sf"/>
</dbReference>
<proteinExistence type="inferred from homology"/>
<organism evidence="8 9">
    <name type="scientific">Stieleria maiorica</name>
    <dbReference type="NCBI Taxonomy" id="2795974"/>
    <lineage>
        <taxon>Bacteria</taxon>
        <taxon>Pseudomonadati</taxon>
        <taxon>Planctomycetota</taxon>
        <taxon>Planctomycetia</taxon>
        <taxon>Pirellulales</taxon>
        <taxon>Pirellulaceae</taxon>
        <taxon>Stieleria</taxon>
    </lineage>
</organism>
<keyword evidence="9" id="KW-1185">Reference proteome</keyword>
<protein>
    <submittedName>
        <fullName evidence="8">Choline-sulfatase</fullName>
        <ecNumber evidence="8">3.1.6.6</ecNumber>
    </submittedName>
</protein>
<comment type="similarity">
    <text evidence="2">Belongs to the sulfatase family.</text>
</comment>
<evidence type="ECO:0000256" key="5">
    <source>
        <dbReference type="ARBA" id="ARBA00022801"/>
    </source>
</evidence>
<dbReference type="SUPFAM" id="SSF53649">
    <property type="entry name" value="Alkaline phosphatase-like"/>
    <property type="match status" value="1"/>
</dbReference>
<sequence precursor="true">MPLFFAASQILVMTELKSANNGNGMMMDRMNLIELRDRLTTLFGIVILGLSGAASAAEDADAPDVLFIVVDDMNDWISLLDPDAPIKTPNLERLARRGMLFTRAYCASPACNPSRAATLTGLRPSTTGVYGNKSDWRGAVPDRRTIMQQFMVAGYDVRGAGKIFHHHLGGAFHDDESFRNFQPMRPQKYPPNKLNGAPEYGSPNTDWGQWPSREEDSIDFHTASYCVGVLSRPASGQPLFLACGIYKPHSPFFAPADYHNAYGDIALPARKEDDWRDLPAGAASLLRSTKWFWQGMMNVEKKQEGSYQNFIQAYAACTAFADAQIGRVLDALDKSPRRDSTIVVLWSDHGFHLGEKDHIEKFALWEKSNHIPFIVVAPSVAKPGSRCRRPVDMTSLYPTLLELCGLPADANCDGDSLVPLLRDPNAKWISPAMMTYMRGNHAVRSDRWRYIRYADGSEELYDHDADPNEWHNLAGQKRYAEVIASHSKWLPTTEAKQVPDLKRRQPRPEIKR</sequence>